<dbReference type="EMBL" id="BPLR01017739">
    <property type="protein sequence ID" value="GIY94058.1"/>
    <property type="molecule type" value="Genomic_DNA"/>
</dbReference>
<name>A0AAV4XHY4_CAEEX</name>
<proteinExistence type="predicted"/>
<evidence type="ECO:0000256" key="1">
    <source>
        <dbReference type="SAM" id="MobiDB-lite"/>
    </source>
</evidence>
<keyword evidence="3" id="KW-1185">Reference proteome</keyword>
<organism evidence="2 3">
    <name type="scientific">Caerostris extrusa</name>
    <name type="common">Bark spider</name>
    <name type="synonym">Caerostris bankana</name>
    <dbReference type="NCBI Taxonomy" id="172846"/>
    <lineage>
        <taxon>Eukaryota</taxon>
        <taxon>Metazoa</taxon>
        <taxon>Ecdysozoa</taxon>
        <taxon>Arthropoda</taxon>
        <taxon>Chelicerata</taxon>
        <taxon>Arachnida</taxon>
        <taxon>Araneae</taxon>
        <taxon>Araneomorphae</taxon>
        <taxon>Entelegynae</taxon>
        <taxon>Araneoidea</taxon>
        <taxon>Araneidae</taxon>
        <taxon>Caerostris</taxon>
    </lineage>
</organism>
<accession>A0AAV4XHY4</accession>
<reference evidence="2 3" key="1">
    <citation type="submission" date="2021-06" db="EMBL/GenBank/DDBJ databases">
        <title>Caerostris extrusa draft genome.</title>
        <authorList>
            <person name="Kono N."/>
            <person name="Arakawa K."/>
        </authorList>
    </citation>
    <scope>NUCLEOTIDE SEQUENCE [LARGE SCALE GENOMIC DNA]</scope>
</reference>
<gene>
    <name evidence="2" type="ORF">CEXT_416301</name>
</gene>
<dbReference type="Proteomes" id="UP001054945">
    <property type="component" value="Unassembled WGS sequence"/>
</dbReference>
<sequence>MALLCKKLASLRKFIKIEVLKIKNNLDLKKRRKDTLKYNLSSRIKQNTSRKNKKKKKGKVADGLFSKEEHLSSRDFGLRQGGSCSRTEASRVYTERSLKGFSEAVTVNFGELQIKRRINFTLGDLSSHNPYHARHPMVGFLVWSSTMWL</sequence>
<feature type="compositionally biased region" description="Basic residues" evidence="1">
    <location>
        <begin position="48"/>
        <end position="58"/>
    </location>
</feature>
<evidence type="ECO:0000313" key="2">
    <source>
        <dbReference type="EMBL" id="GIY94058.1"/>
    </source>
</evidence>
<protein>
    <submittedName>
        <fullName evidence="2">Uncharacterized protein</fullName>
    </submittedName>
</protein>
<feature type="region of interest" description="Disordered" evidence="1">
    <location>
        <begin position="40"/>
        <end position="66"/>
    </location>
</feature>
<comment type="caution">
    <text evidence="2">The sequence shown here is derived from an EMBL/GenBank/DDBJ whole genome shotgun (WGS) entry which is preliminary data.</text>
</comment>
<evidence type="ECO:0000313" key="3">
    <source>
        <dbReference type="Proteomes" id="UP001054945"/>
    </source>
</evidence>
<dbReference type="AlphaFoldDB" id="A0AAV4XHY4"/>